<protein>
    <submittedName>
        <fullName evidence="2">Uncharacterized protein</fullName>
    </submittedName>
</protein>
<dbReference type="EMBL" id="JXTC01000533">
    <property type="protein sequence ID" value="PON47536.1"/>
    <property type="molecule type" value="Genomic_DNA"/>
</dbReference>
<reference evidence="3" key="1">
    <citation type="submission" date="2016-06" db="EMBL/GenBank/DDBJ databases">
        <title>Parallel loss of symbiosis genes in relatives of nitrogen-fixing non-legume Parasponia.</title>
        <authorList>
            <person name="Van Velzen R."/>
            <person name="Holmer R."/>
            <person name="Bu F."/>
            <person name="Rutten L."/>
            <person name="Van Zeijl A."/>
            <person name="Liu W."/>
            <person name="Santuari L."/>
            <person name="Cao Q."/>
            <person name="Sharma T."/>
            <person name="Shen D."/>
            <person name="Roswanjaya Y."/>
            <person name="Wardhani T."/>
            <person name="Kalhor M.S."/>
            <person name="Jansen J."/>
            <person name="Van den Hoogen J."/>
            <person name="Gungor B."/>
            <person name="Hartog M."/>
            <person name="Hontelez J."/>
            <person name="Verver J."/>
            <person name="Yang W.-C."/>
            <person name="Schijlen E."/>
            <person name="Repin R."/>
            <person name="Schilthuizen M."/>
            <person name="Schranz E."/>
            <person name="Heidstra R."/>
            <person name="Miyata K."/>
            <person name="Fedorova E."/>
            <person name="Kohlen W."/>
            <person name="Bisseling T."/>
            <person name="Smit S."/>
            <person name="Geurts R."/>
        </authorList>
    </citation>
    <scope>NUCLEOTIDE SEQUENCE [LARGE SCALE GENOMIC DNA]</scope>
    <source>
        <strain evidence="3">cv. RG33-2</strain>
    </source>
</reference>
<dbReference type="AlphaFoldDB" id="A0A2P5BFJ9"/>
<keyword evidence="3" id="KW-1185">Reference proteome</keyword>
<comment type="caution">
    <text evidence="2">The sequence shown here is derived from an EMBL/GenBank/DDBJ whole genome shotgun (WGS) entry which is preliminary data.</text>
</comment>
<sequence length="61" mass="6980">MVPFFVCLRVTVLYEKNLSDTMDVSDNSSIGRPVMKRSEEEKLGRGEGDKVRQGEYIRGQK</sequence>
<organism evidence="2 3">
    <name type="scientific">Trema orientale</name>
    <name type="common">Charcoal tree</name>
    <name type="synonym">Celtis orientalis</name>
    <dbReference type="NCBI Taxonomy" id="63057"/>
    <lineage>
        <taxon>Eukaryota</taxon>
        <taxon>Viridiplantae</taxon>
        <taxon>Streptophyta</taxon>
        <taxon>Embryophyta</taxon>
        <taxon>Tracheophyta</taxon>
        <taxon>Spermatophyta</taxon>
        <taxon>Magnoliopsida</taxon>
        <taxon>eudicotyledons</taxon>
        <taxon>Gunneridae</taxon>
        <taxon>Pentapetalae</taxon>
        <taxon>rosids</taxon>
        <taxon>fabids</taxon>
        <taxon>Rosales</taxon>
        <taxon>Cannabaceae</taxon>
        <taxon>Trema</taxon>
    </lineage>
</organism>
<accession>A0A2P5BFJ9</accession>
<gene>
    <name evidence="2" type="ORF">TorRG33x02_322990</name>
</gene>
<dbReference type="InParanoid" id="A0A2P5BFJ9"/>
<name>A0A2P5BFJ9_TREOI</name>
<feature type="region of interest" description="Disordered" evidence="1">
    <location>
        <begin position="24"/>
        <end position="61"/>
    </location>
</feature>
<evidence type="ECO:0000313" key="2">
    <source>
        <dbReference type="EMBL" id="PON47536.1"/>
    </source>
</evidence>
<evidence type="ECO:0000313" key="3">
    <source>
        <dbReference type="Proteomes" id="UP000237000"/>
    </source>
</evidence>
<proteinExistence type="predicted"/>
<feature type="compositionally biased region" description="Basic and acidic residues" evidence="1">
    <location>
        <begin position="36"/>
        <end position="55"/>
    </location>
</feature>
<dbReference type="Proteomes" id="UP000237000">
    <property type="component" value="Unassembled WGS sequence"/>
</dbReference>
<evidence type="ECO:0000256" key="1">
    <source>
        <dbReference type="SAM" id="MobiDB-lite"/>
    </source>
</evidence>